<dbReference type="Proteomes" id="UP000318538">
    <property type="component" value="Chromosome"/>
</dbReference>
<evidence type="ECO:0000256" key="3">
    <source>
        <dbReference type="SAM" id="Phobius"/>
    </source>
</evidence>
<dbReference type="OrthoDB" id="292373at2"/>
<sequence>MDRLNRSRRDSAHSHTSTSGWDALTPADLAKTMVTRMPSVLTTAAIVTVVIAGLLWSMPNQYISDGMFYARLGRGALTIDPTADASQVVSLQDSRSSEVASISEMLSSREVADRVVRRIGAREINFPRTWIDRLGNRIGQWTQSAVPASTDDPVSGMDRTEYDRQLAHEAAVRKVTNAVTIAVPKNSYTVSVSANYSDPLVAQKVVQAYMDEYGAYHVEAHQSTGSLDFFEQQTSLSHATAVDARKKLQTTKNEMGWMSAASAEASLRERILNLELSLDQTNSELAESKSKAESLTARLTSIEEWIPMEVTKVANNAVDGMRTQLYGYKIQDGEELSKVTASHPRYKILKDKIDQGEEMVDSAQADREQTVEGRNPLRMSLESDLQTAKTTAAGYASRRDSLTSSLAQAREELRRLNQDAVVLAELNWAADIAETNYLSHSKSLESSRMMQELDNEIMSDVSVIQQASLNLKKVGPPRFLLTIVGGILGVCFGMLQALLRSGPQTVATTNAAQPSQLDLPEKRPKASRKLSTSQLDSDSEFGRGGDLEDAVDEEFAIARPR</sequence>
<organism evidence="4 5">
    <name type="scientific">Rubripirellula lacrimiformis</name>
    <dbReference type="NCBI Taxonomy" id="1930273"/>
    <lineage>
        <taxon>Bacteria</taxon>
        <taxon>Pseudomonadati</taxon>
        <taxon>Planctomycetota</taxon>
        <taxon>Planctomycetia</taxon>
        <taxon>Pirellulales</taxon>
        <taxon>Pirellulaceae</taxon>
        <taxon>Rubripirellula</taxon>
    </lineage>
</organism>
<protein>
    <submittedName>
        <fullName evidence="4">Chromosome partition protein Smc</fullName>
    </submittedName>
</protein>
<accession>A0A517N6V1</accession>
<keyword evidence="3" id="KW-0472">Membrane</keyword>
<feature type="coiled-coil region" evidence="1">
    <location>
        <begin position="264"/>
        <end position="298"/>
    </location>
</feature>
<dbReference type="RefSeq" id="WP_145168670.1">
    <property type="nucleotide sequence ID" value="NZ_CP036525.1"/>
</dbReference>
<feature type="region of interest" description="Disordered" evidence="2">
    <location>
        <begin position="509"/>
        <end position="561"/>
    </location>
</feature>
<dbReference type="KEGG" id="rlc:K227x_12520"/>
<reference evidence="4 5" key="1">
    <citation type="submission" date="2019-02" db="EMBL/GenBank/DDBJ databases">
        <title>Deep-cultivation of Planctomycetes and their phenomic and genomic characterization uncovers novel biology.</title>
        <authorList>
            <person name="Wiegand S."/>
            <person name="Jogler M."/>
            <person name="Boedeker C."/>
            <person name="Pinto D."/>
            <person name="Vollmers J."/>
            <person name="Rivas-Marin E."/>
            <person name="Kohn T."/>
            <person name="Peeters S.H."/>
            <person name="Heuer A."/>
            <person name="Rast P."/>
            <person name="Oberbeckmann S."/>
            <person name="Bunk B."/>
            <person name="Jeske O."/>
            <person name="Meyerdierks A."/>
            <person name="Storesund J.E."/>
            <person name="Kallscheuer N."/>
            <person name="Luecker S."/>
            <person name="Lage O.M."/>
            <person name="Pohl T."/>
            <person name="Merkel B.J."/>
            <person name="Hornburger P."/>
            <person name="Mueller R.-W."/>
            <person name="Bruemmer F."/>
            <person name="Labrenz M."/>
            <person name="Spormann A.M."/>
            <person name="Op den Camp H."/>
            <person name="Overmann J."/>
            <person name="Amann R."/>
            <person name="Jetten M.S.M."/>
            <person name="Mascher T."/>
            <person name="Medema M.H."/>
            <person name="Devos D.P."/>
            <person name="Kaster A.-K."/>
            <person name="Ovreas L."/>
            <person name="Rohde M."/>
            <person name="Galperin M.Y."/>
            <person name="Jogler C."/>
        </authorList>
    </citation>
    <scope>NUCLEOTIDE SEQUENCE [LARGE SCALE GENOMIC DNA]</scope>
    <source>
        <strain evidence="4 5">K22_7</strain>
    </source>
</reference>
<feature type="transmembrane region" description="Helical" evidence="3">
    <location>
        <begin position="40"/>
        <end position="58"/>
    </location>
</feature>
<feature type="region of interest" description="Disordered" evidence="2">
    <location>
        <begin position="1"/>
        <end position="20"/>
    </location>
</feature>
<keyword evidence="5" id="KW-1185">Reference proteome</keyword>
<gene>
    <name evidence="4" type="primary">smc_2</name>
    <name evidence="4" type="ORF">K227x_12520</name>
</gene>
<dbReference type="InterPro" id="IPR050445">
    <property type="entry name" value="Bact_polysacc_biosynth/exp"/>
</dbReference>
<keyword evidence="3" id="KW-1133">Transmembrane helix</keyword>
<evidence type="ECO:0000256" key="1">
    <source>
        <dbReference type="SAM" id="Coils"/>
    </source>
</evidence>
<feature type="coiled-coil region" evidence="1">
    <location>
        <begin position="399"/>
        <end position="426"/>
    </location>
</feature>
<evidence type="ECO:0000256" key="2">
    <source>
        <dbReference type="SAM" id="MobiDB-lite"/>
    </source>
</evidence>
<name>A0A517N6V1_9BACT</name>
<dbReference type="GO" id="GO:0005886">
    <property type="term" value="C:plasma membrane"/>
    <property type="evidence" value="ECO:0007669"/>
    <property type="project" value="TreeGrafter"/>
</dbReference>
<keyword evidence="3" id="KW-0812">Transmembrane</keyword>
<proteinExistence type="predicted"/>
<evidence type="ECO:0000313" key="4">
    <source>
        <dbReference type="EMBL" id="QDT02873.1"/>
    </source>
</evidence>
<dbReference type="PANTHER" id="PTHR32309:SF13">
    <property type="entry name" value="FERRIC ENTEROBACTIN TRANSPORT PROTEIN FEPE"/>
    <property type="match status" value="1"/>
</dbReference>
<dbReference type="AlphaFoldDB" id="A0A517N6V1"/>
<feature type="compositionally biased region" description="Basic and acidic residues" evidence="2">
    <location>
        <begin position="1"/>
        <end position="13"/>
    </location>
</feature>
<dbReference type="PANTHER" id="PTHR32309">
    <property type="entry name" value="TYROSINE-PROTEIN KINASE"/>
    <property type="match status" value="1"/>
</dbReference>
<keyword evidence="1" id="KW-0175">Coiled coil</keyword>
<dbReference type="EMBL" id="CP036525">
    <property type="protein sequence ID" value="QDT02873.1"/>
    <property type="molecule type" value="Genomic_DNA"/>
</dbReference>
<evidence type="ECO:0000313" key="5">
    <source>
        <dbReference type="Proteomes" id="UP000318538"/>
    </source>
</evidence>
<dbReference type="GO" id="GO:0004713">
    <property type="term" value="F:protein tyrosine kinase activity"/>
    <property type="evidence" value="ECO:0007669"/>
    <property type="project" value="TreeGrafter"/>
</dbReference>